<feature type="chain" id="PRO_5004758101" description="Thionin-like protein" evidence="1">
    <location>
        <begin position="18"/>
        <end position="111"/>
    </location>
</feature>
<organism evidence="2 3">
    <name type="scientific">Phaseolus vulgaris</name>
    <name type="common">Kidney bean</name>
    <name type="synonym">French bean</name>
    <dbReference type="NCBI Taxonomy" id="3885"/>
    <lineage>
        <taxon>Eukaryota</taxon>
        <taxon>Viridiplantae</taxon>
        <taxon>Streptophyta</taxon>
        <taxon>Embryophyta</taxon>
        <taxon>Tracheophyta</taxon>
        <taxon>Spermatophyta</taxon>
        <taxon>Magnoliopsida</taxon>
        <taxon>eudicotyledons</taxon>
        <taxon>Gunneridae</taxon>
        <taxon>Pentapetalae</taxon>
        <taxon>rosids</taxon>
        <taxon>fabids</taxon>
        <taxon>Fabales</taxon>
        <taxon>Fabaceae</taxon>
        <taxon>Papilionoideae</taxon>
        <taxon>50 kb inversion clade</taxon>
        <taxon>NPAAA clade</taxon>
        <taxon>indigoferoid/millettioid clade</taxon>
        <taxon>Phaseoleae</taxon>
        <taxon>Phaseolus</taxon>
    </lineage>
</organism>
<dbReference type="OrthoDB" id="1431774at2759"/>
<evidence type="ECO:0000256" key="1">
    <source>
        <dbReference type="SAM" id="SignalP"/>
    </source>
</evidence>
<keyword evidence="3" id="KW-1185">Reference proteome</keyword>
<dbReference type="Gramene" id="ESW32683">
    <property type="protein sequence ID" value="ESW32683"/>
    <property type="gene ID" value="PHAVU_001G008800g"/>
</dbReference>
<gene>
    <name evidence="2" type="ORF">PHAVU_001G008800g</name>
</gene>
<sequence>MKIMGVAILAMIVLGVAQVDHKPQKLIESNRLSCNGKCVFECFPLVTFTTLYLLCIQDCSKKCEKGFTFAAVGVPDCNSSCGLINTDNGDVMASVVDSCLQECERRNNTLK</sequence>
<keyword evidence="1" id="KW-0732">Signal</keyword>
<feature type="signal peptide" evidence="1">
    <location>
        <begin position="1"/>
        <end position="17"/>
    </location>
</feature>
<evidence type="ECO:0000313" key="2">
    <source>
        <dbReference type="EMBL" id="ESW32683.1"/>
    </source>
</evidence>
<dbReference type="AlphaFoldDB" id="V7CTJ9"/>
<protein>
    <recommendedName>
        <fullName evidence="4">Thionin-like protein</fullName>
    </recommendedName>
</protein>
<dbReference type="Proteomes" id="UP000000226">
    <property type="component" value="Chromosome 1"/>
</dbReference>
<reference evidence="3" key="1">
    <citation type="journal article" date="2014" name="Nat. Genet.">
        <title>A reference genome for common bean and genome-wide analysis of dual domestications.</title>
        <authorList>
            <person name="Schmutz J."/>
            <person name="McClean P.E."/>
            <person name="Mamidi S."/>
            <person name="Wu G.A."/>
            <person name="Cannon S.B."/>
            <person name="Grimwood J."/>
            <person name="Jenkins J."/>
            <person name="Shu S."/>
            <person name="Song Q."/>
            <person name="Chavarro C."/>
            <person name="Torres-Torres M."/>
            <person name="Geffroy V."/>
            <person name="Moghaddam S.M."/>
            <person name="Gao D."/>
            <person name="Abernathy B."/>
            <person name="Barry K."/>
            <person name="Blair M."/>
            <person name="Brick M.A."/>
            <person name="Chovatia M."/>
            <person name="Gepts P."/>
            <person name="Goodstein D.M."/>
            <person name="Gonzales M."/>
            <person name="Hellsten U."/>
            <person name="Hyten D.L."/>
            <person name="Jia G."/>
            <person name="Kelly J.D."/>
            <person name="Kudrna D."/>
            <person name="Lee R."/>
            <person name="Richard M.M."/>
            <person name="Miklas P.N."/>
            <person name="Osorno J.M."/>
            <person name="Rodrigues J."/>
            <person name="Thareau V."/>
            <person name="Urrea C.A."/>
            <person name="Wang M."/>
            <person name="Yu Y."/>
            <person name="Zhang M."/>
            <person name="Wing R.A."/>
            <person name="Cregan P.B."/>
            <person name="Rokhsar D.S."/>
            <person name="Jackson S.A."/>
        </authorList>
    </citation>
    <scope>NUCLEOTIDE SEQUENCE [LARGE SCALE GENOMIC DNA]</scope>
    <source>
        <strain evidence="3">cv. G19833</strain>
    </source>
</reference>
<evidence type="ECO:0000313" key="3">
    <source>
        <dbReference type="Proteomes" id="UP000000226"/>
    </source>
</evidence>
<name>V7CTJ9_PHAVU</name>
<evidence type="ECO:0008006" key="4">
    <source>
        <dbReference type="Google" id="ProtNLM"/>
    </source>
</evidence>
<accession>V7CTJ9</accession>
<proteinExistence type="predicted"/>
<dbReference type="EMBL" id="CM002288">
    <property type="protein sequence ID" value="ESW32683.1"/>
    <property type="molecule type" value="Genomic_DNA"/>
</dbReference>